<evidence type="ECO:0000313" key="1">
    <source>
        <dbReference type="EMBL" id="MPN46388.1"/>
    </source>
</evidence>
<comment type="caution">
    <text evidence="1">The sequence shown here is derived from an EMBL/GenBank/DDBJ whole genome shotgun (WGS) entry which is preliminary data.</text>
</comment>
<dbReference type="EMBL" id="VSSQ01107011">
    <property type="protein sequence ID" value="MPN46388.1"/>
    <property type="molecule type" value="Genomic_DNA"/>
</dbReference>
<name>A0A645I559_9ZZZZ</name>
<reference evidence="1" key="1">
    <citation type="submission" date="2019-08" db="EMBL/GenBank/DDBJ databases">
        <authorList>
            <person name="Kucharzyk K."/>
            <person name="Murdoch R.W."/>
            <person name="Higgins S."/>
            <person name="Loffler F."/>
        </authorList>
    </citation>
    <scope>NUCLEOTIDE SEQUENCE</scope>
</reference>
<sequence length="71" mass="8185">MRRLTYIEMSRIVVNCHLVQLVITLFGYDENVVANIGDSFRVSSSLDRYLAQQHAIGAEFGHCRRSIDDRK</sequence>
<organism evidence="1">
    <name type="scientific">bioreactor metagenome</name>
    <dbReference type="NCBI Taxonomy" id="1076179"/>
    <lineage>
        <taxon>unclassified sequences</taxon>
        <taxon>metagenomes</taxon>
        <taxon>ecological metagenomes</taxon>
    </lineage>
</organism>
<protein>
    <submittedName>
        <fullName evidence="1">Uncharacterized protein</fullName>
    </submittedName>
</protein>
<dbReference type="AlphaFoldDB" id="A0A645I559"/>
<gene>
    <name evidence="1" type="ORF">SDC9_193974</name>
</gene>
<proteinExistence type="predicted"/>
<accession>A0A645I559</accession>